<dbReference type="InterPro" id="IPR036390">
    <property type="entry name" value="WH_DNA-bd_sf"/>
</dbReference>
<keyword evidence="6" id="KW-1185">Reference proteome</keyword>
<evidence type="ECO:0000259" key="4">
    <source>
        <dbReference type="PROSITE" id="PS51063"/>
    </source>
</evidence>
<proteinExistence type="predicted"/>
<dbReference type="InterPro" id="IPR018490">
    <property type="entry name" value="cNMP-bd_dom_sf"/>
</dbReference>
<sequence>MHPLGTIFSKMIIFRKLKIGEIENLLDKNILIIKEYEKNEIIKTRGEEIKEVMLLLKGIIKTEMTEIDGKVIQIEEIEAPNILALGATFSKSPNLPVDIITEEKCLIGYIQKEKIYELAMENKEFLIELIEHLGTKFNFISQKLWFITLNNLKDKILFYLHEKIKKNDDENVIILDHSIEQLSHLFGVTRPALSRAFSRLESEGIIKKEGNKVYILNTKYFQK</sequence>
<feature type="domain" description="HTH crp-type" evidence="4">
    <location>
        <begin position="150"/>
        <end position="219"/>
    </location>
</feature>
<dbReference type="SUPFAM" id="SSF46785">
    <property type="entry name" value="Winged helix' DNA-binding domain"/>
    <property type="match status" value="1"/>
</dbReference>
<dbReference type="Pfam" id="PF00027">
    <property type="entry name" value="cNMP_binding"/>
    <property type="match status" value="1"/>
</dbReference>
<protein>
    <submittedName>
        <fullName evidence="5">Crp/Fnr family transcriptional regulator</fullName>
    </submittedName>
</protein>
<dbReference type="InterPro" id="IPR000595">
    <property type="entry name" value="cNMP-bd_dom"/>
</dbReference>
<dbReference type="Proteomes" id="UP001232493">
    <property type="component" value="Chromosome"/>
</dbReference>
<accession>A0ABY8PPJ6</accession>
<evidence type="ECO:0000256" key="1">
    <source>
        <dbReference type="ARBA" id="ARBA00023015"/>
    </source>
</evidence>
<dbReference type="InterPro" id="IPR012318">
    <property type="entry name" value="HTH_CRP"/>
</dbReference>
<dbReference type="InterPro" id="IPR011991">
    <property type="entry name" value="ArsR-like_HTH"/>
</dbReference>
<reference evidence="5 6" key="1">
    <citation type="submission" date="2021-02" db="EMBL/GenBank/DDBJ databases">
        <title>Characterization of Marinitoga sp. nov. str. BP5-C20A.</title>
        <authorList>
            <person name="Erauso G."/>
            <person name="Postec A."/>
        </authorList>
    </citation>
    <scope>NUCLEOTIDE SEQUENCE [LARGE SCALE GENOMIC DNA]</scope>
    <source>
        <strain evidence="5 6">BP5-C20A</strain>
    </source>
</reference>
<organism evidence="5 6">
    <name type="scientific">Marinitoga aeolica</name>
    <dbReference type="NCBI Taxonomy" id="2809031"/>
    <lineage>
        <taxon>Bacteria</taxon>
        <taxon>Thermotogati</taxon>
        <taxon>Thermotogota</taxon>
        <taxon>Thermotogae</taxon>
        <taxon>Petrotogales</taxon>
        <taxon>Petrotogaceae</taxon>
        <taxon>Marinitoga</taxon>
    </lineage>
</organism>
<dbReference type="CDD" id="cd00038">
    <property type="entry name" value="CAP_ED"/>
    <property type="match status" value="1"/>
</dbReference>
<dbReference type="CDD" id="cd00090">
    <property type="entry name" value="HTH_ARSR"/>
    <property type="match status" value="1"/>
</dbReference>
<dbReference type="EMBL" id="CP069362">
    <property type="protein sequence ID" value="WGS64567.1"/>
    <property type="molecule type" value="Genomic_DNA"/>
</dbReference>
<evidence type="ECO:0000256" key="2">
    <source>
        <dbReference type="ARBA" id="ARBA00023125"/>
    </source>
</evidence>
<dbReference type="RefSeq" id="WP_280998324.1">
    <property type="nucleotide sequence ID" value="NZ_CP069362.1"/>
</dbReference>
<keyword evidence="1" id="KW-0805">Transcription regulation</keyword>
<dbReference type="InterPro" id="IPR014710">
    <property type="entry name" value="RmlC-like_jellyroll"/>
</dbReference>
<dbReference type="SMART" id="SM00419">
    <property type="entry name" value="HTH_CRP"/>
    <property type="match status" value="1"/>
</dbReference>
<name>A0ABY8PPJ6_9BACT</name>
<evidence type="ECO:0000256" key="3">
    <source>
        <dbReference type="ARBA" id="ARBA00023163"/>
    </source>
</evidence>
<dbReference type="Gene3D" id="2.60.120.10">
    <property type="entry name" value="Jelly Rolls"/>
    <property type="match status" value="1"/>
</dbReference>
<dbReference type="PROSITE" id="PS51063">
    <property type="entry name" value="HTH_CRP_2"/>
    <property type="match status" value="1"/>
</dbReference>
<gene>
    <name evidence="5" type="ORF">JRV97_09345</name>
</gene>
<dbReference type="Pfam" id="PF13545">
    <property type="entry name" value="HTH_Crp_2"/>
    <property type="match status" value="1"/>
</dbReference>
<keyword evidence="3" id="KW-0804">Transcription</keyword>
<keyword evidence="2" id="KW-0238">DNA-binding</keyword>
<evidence type="ECO:0000313" key="5">
    <source>
        <dbReference type="EMBL" id="WGS64567.1"/>
    </source>
</evidence>
<evidence type="ECO:0000313" key="6">
    <source>
        <dbReference type="Proteomes" id="UP001232493"/>
    </source>
</evidence>
<dbReference type="SUPFAM" id="SSF51206">
    <property type="entry name" value="cAMP-binding domain-like"/>
    <property type="match status" value="1"/>
</dbReference>